<name>A0A2P2K5Q9_RHIMU</name>
<feature type="domain" description="Bromo" evidence="4">
    <location>
        <begin position="213"/>
        <end position="286"/>
    </location>
</feature>
<proteinExistence type="predicted"/>
<feature type="region of interest" description="Disordered" evidence="3">
    <location>
        <begin position="318"/>
        <end position="344"/>
    </location>
</feature>
<feature type="region of interest" description="Disordered" evidence="3">
    <location>
        <begin position="1"/>
        <end position="91"/>
    </location>
</feature>
<dbReference type="Gene3D" id="1.20.920.10">
    <property type="entry name" value="Bromodomain-like"/>
    <property type="match status" value="1"/>
</dbReference>
<dbReference type="Pfam" id="PF00439">
    <property type="entry name" value="Bromodomain"/>
    <property type="match status" value="1"/>
</dbReference>
<dbReference type="PRINTS" id="PR00503">
    <property type="entry name" value="BROMODOMAIN"/>
</dbReference>
<dbReference type="SUPFAM" id="SSF47370">
    <property type="entry name" value="Bromodomain"/>
    <property type="match status" value="1"/>
</dbReference>
<dbReference type="PANTHER" id="PTHR47809:SF2">
    <property type="entry name" value="DNA-BINDING BROMODOMAIN-CONTAINING PROTEIN"/>
    <property type="match status" value="1"/>
</dbReference>
<accession>A0A2P2K5Q9</accession>
<evidence type="ECO:0000259" key="4">
    <source>
        <dbReference type="PROSITE" id="PS50014"/>
    </source>
</evidence>
<feature type="compositionally biased region" description="Basic and acidic residues" evidence="3">
    <location>
        <begin position="455"/>
        <end position="464"/>
    </location>
</feature>
<reference evidence="5" key="1">
    <citation type="submission" date="2018-02" db="EMBL/GenBank/DDBJ databases">
        <title>Rhizophora mucronata_Transcriptome.</title>
        <authorList>
            <person name="Meera S.P."/>
            <person name="Sreeshan A."/>
            <person name="Augustine A."/>
        </authorList>
    </citation>
    <scope>NUCLEOTIDE SEQUENCE</scope>
    <source>
        <tissue evidence="5">Leaf</tissue>
    </source>
</reference>
<dbReference type="EMBL" id="GGEC01020566">
    <property type="protein sequence ID" value="MBX01050.1"/>
    <property type="molecule type" value="Transcribed_RNA"/>
</dbReference>
<organism evidence="5">
    <name type="scientific">Rhizophora mucronata</name>
    <name type="common">Asiatic mangrove</name>
    <dbReference type="NCBI Taxonomy" id="61149"/>
    <lineage>
        <taxon>Eukaryota</taxon>
        <taxon>Viridiplantae</taxon>
        <taxon>Streptophyta</taxon>
        <taxon>Embryophyta</taxon>
        <taxon>Tracheophyta</taxon>
        <taxon>Spermatophyta</taxon>
        <taxon>Magnoliopsida</taxon>
        <taxon>eudicotyledons</taxon>
        <taxon>Gunneridae</taxon>
        <taxon>Pentapetalae</taxon>
        <taxon>rosids</taxon>
        <taxon>fabids</taxon>
        <taxon>Malpighiales</taxon>
        <taxon>Rhizophoraceae</taxon>
        <taxon>Rhizophora</taxon>
    </lineage>
</organism>
<feature type="compositionally biased region" description="Low complexity" evidence="3">
    <location>
        <begin position="503"/>
        <end position="517"/>
    </location>
</feature>
<feature type="compositionally biased region" description="Basic residues" evidence="3">
    <location>
        <begin position="1"/>
        <end position="13"/>
    </location>
</feature>
<dbReference type="InterPro" id="IPR001487">
    <property type="entry name" value="Bromodomain"/>
</dbReference>
<feature type="compositionally biased region" description="Basic and acidic residues" evidence="3">
    <location>
        <begin position="50"/>
        <end position="62"/>
    </location>
</feature>
<evidence type="ECO:0000256" key="1">
    <source>
        <dbReference type="ARBA" id="ARBA00023117"/>
    </source>
</evidence>
<evidence type="ECO:0000256" key="3">
    <source>
        <dbReference type="SAM" id="MobiDB-lite"/>
    </source>
</evidence>
<dbReference type="InterPro" id="IPR018359">
    <property type="entry name" value="Bromodomain_CS"/>
</dbReference>
<dbReference type="AlphaFoldDB" id="A0A2P2K5Q9"/>
<dbReference type="InterPro" id="IPR036427">
    <property type="entry name" value="Bromodomain-like_sf"/>
</dbReference>
<dbReference type="SMART" id="SM00297">
    <property type="entry name" value="BROMO"/>
    <property type="match status" value="1"/>
</dbReference>
<feature type="compositionally biased region" description="Basic and acidic residues" evidence="3">
    <location>
        <begin position="387"/>
        <end position="402"/>
    </location>
</feature>
<feature type="compositionally biased region" description="Low complexity" evidence="3">
    <location>
        <begin position="37"/>
        <end position="49"/>
    </location>
</feature>
<feature type="compositionally biased region" description="Basic and acidic residues" evidence="3">
    <location>
        <begin position="419"/>
        <end position="445"/>
    </location>
</feature>
<feature type="compositionally biased region" description="Polar residues" evidence="3">
    <location>
        <begin position="323"/>
        <end position="335"/>
    </location>
</feature>
<feature type="compositionally biased region" description="Polar residues" evidence="3">
    <location>
        <begin position="64"/>
        <end position="78"/>
    </location>
</feature>
<dbReference type="PANTHER" id="PTHR47809">
    <property type="entry name" value="DNA-BINDING BROMODOMAIN-CONTAINING PROTEIN"/>
    <property type="match status" value="1"/>
</dbReference>
<dbReference type="PROSITE" id="PS00633">
    <property type="entry name" value="BROMODOMAIN_1"/>
    <property type="match status" value="1"/>
</dbReference>
<sequence>MKRKRGNKRGKKKGSQEQTANEPAPIVVTLDREDNSGIDGSDSNYNNNNDDGKDEYASRMEVDTPSSTGTDQPLNVASINPDGSIDKTTGKSVGRVKVKLKTSKTLESHSDTDKSSLQLGLDKHGVVSDKMEDSGSSLPEVKMGVPGNISKKPGSIKITSFKGHSSLNVEKSSNAVAAGNDSVQQKEVKTTDQGLRYNKEELDSALLVIKKVMKMEAAEPFNVPVNPEALGIPDYFDIIDTPMDFGTICSNLEKGNKYANSEEVYKDVQYIWDNCYKYNNKGDYILDLMRRVKKNFMKYWTAAALYTEQATGAEGIQGEDVGASNQGPGKSGQSKQKNKRRHGRRHKADCLCAICVLKRRRREREESTRLAKTQIGVADYKLAQQLKQEDSSPVERPHHEDSLSDESLGADADVEEVEEKAQEVEEVSEQHDSSVGEKCKEGVKEDELEEEENEDGRNVMETQKELNSGAPEKSQVSQRSGEELNHQSQLEIAETAGPISQIQPQEQPAMEQQQEEVVAAEKNKRKELQERQTKVQIFEKFHFENPLLLSLCRTLFSEDRQSVWRGPHSLFQHQTSAGRSSIHAAINKLMK</sequence>
<evidence type="ECO:0000256" key="2">
    <source>
        <dbReference type="PROSITE-ProRule" id="PRU00035"/>
    </source>
</evidence>
<keyword evidence="1 2" id="KW-0103">Bromodomain</keyword>
<dbReference type="PROSITE" id="PS50014">
    <property type="entry name" value="BROMODOMAIN_2"/>
    <property type="match status" value="1"/>
</dbReference>
<evidence type="ECO:0000313" key="5">
    <source>
        <dbReference type="EMBL" id="MBX01050.1"/>
    </source>
</evidence>
<feature type="region of interest" description="Disordered" evidence="3">
    <location>
        <begin position="386"/>
        <end position="524"/>
    </location>
</feature>
<protein>
    <submittedName>
        <fullName evidence="5">Uncharacterized protein MANES_10G118700</fullName>
    </submittedName>
</protein>
<feature type="region of interest" description="Disordered" evidence="3">
    <location>
        <begin position="127"/>
        <end position="149"/>
    </location>
</feature>